<evidence type="ECO:0000256" key="4">
    <source>
        <dbReference type="ARBA" id="ARBA00023004"/>
    </source>
</evidence>
<organism evidence="7 8">
    <name type="scientific">Neonectria magnoliae</name>
    <dbReference type="NCBI Taxonomy" id="2732573"/>
    <lineage>
        <taxon>Eukaryota</taxon>
        <taxon>Fungi</taxon>
        <taxon>Dikarya</taxon>
        <taxon>Ascomycota</taxon>
        <taxon>Pezizomycotina</taxon>
        <taxon>Sordariomycetes</taxon>
        <taxon>Hypocreomycetidae</taxon>
        <taxon>Hypocreales</taxon>
        <taxon>Nectriaceae</taxon>
        <taxon>Neonectria</taxon>
    </lineage>
</organism>
<comment type="caution">
    <text evidence="7">The sequence shown here is derived from an EMBL/GenBank/DDBJ whole genome shotgun (WGS) entry which is preliminary data.</text>
</comment>
<sequence>MTPATPDDKFSSPLSTTPEPRPLTDKIRHRRVRITQFPDNLCFVVEGQDYSAMKEKECTYWNENFDGLTKQWITNVVTGGPSQGMLSARACRSFADDKTLGAINIKANRSSLKTDGSTIFPGLDYARQVQVLFWLDLAKMEHMGRWDKVHVKLRRGFMEAYAPGGAVEDGDLLLWVDVGVLKGNEVDAEYIGCYDDTGFLAYDDHPAFTSKIDDGAVGLPAFFDEPIVSEPIEW</sequence>
<proteinExistence type="predicted"/>
<protein>
    <submittedName>
        <fullName evidence="7">Uncharacterized protein</fullName>
    </submittedName>
</protein>
<keyword evidence="2" id="KW-0349">Heme</keyword>
<name>A0ABR1IG43_9HYPO</name>
<gene>
    <name evidence="7" type="ORF">QQZ08_001214</name>
</gene>
<evidence type="ECO:0000313" key="7">
    <source>
        <dbReference type="EMBL" id="KAK7432269.1"/>
    </source>
</evidence>
<keyword evidence="8" id="KW-1185">Reference proteome</keyword>
<keyword evidence="4" id="KW-0408">Iron</keyword>
<evidence type="ECO:0000313" key="8">
    <source>
        <dbReference type="Proteomes" id="UP001498421"/>
    </source>
</evidence>
<dbReference type="InterPro" id="IPR025702">
    <property type="entry name" value="OXD"/>
</dbReference>
<dbReference type="Pfam" id="PF13816">
    <property type="entry name" value="Dehydratase_hem"/>
    <property type="match status" value="1"/>
</dbReference>
<dbReference type="Proteomes" id="UP001498421">
    <property type="component" value="Unassembled WGS sequence"/>
</dbReference>
<feature type="region of interest" description="Disordered" evidence="6">
    <location>
        <begin position="1"/>
        <end position="25"/>
    </location>
</feature>
<comment type="cofactor">
    <cofactor evidence="1">
        <name>heme b</name>
        <dbReference type="ChEBI" id="CHEBI:60344"/>
    </cofactor>
</comment>
<evidence type="ECO:0000256" key="2">
    <source>
        <dbReference type="ARBA" id="ARBA00022617"/>
    </source>
</evidence>
<evidence type="ECO:0000256" key="6">
    <source>
        <dbReference type="SAM" id="MobiDB-lite"/>
    </source>
</evidence>
<evidence type="ECO:0000256" key="3">
    <source>
        <dbReference type="ARBA" id="ARBA00022723"/>
    </source>
</evidence>
<keyword evidence="5" id="KW-0456">Lyase</keyword>
<evidence type="ECO:0000256" key="5">
    <source>
        <dbReference type="ARBA" id="ARBA00023239"/>
    </source>
</evidence>
<reference evidence="7 8" key="1">
    <citation type="journal article" date="2025" name="Microbiol. Resour. Announc.">
        <title>Draft genome sequences for Neonectria magnoliae and Neonectria punicea, canker pathogens of Liriodendron tulipifera and Acer saccharum in West Virginia.</title>
        <authorList>
            <person name="Petronek H.M."/>
            <person name="Kasson M.T."/>
            <person name="Metheny A.M."/>
            <person name="Stauder C.M."/>
            <person name="Lovett B."/>
            <person name="Lynch S.C."/>
            <person name="Garnas J.R."/>
            <person name="Kasson L.R."/>
            <person name="Stajich J.E."/>
        </authorList>
    </citation>
    <scope>NUCLEOTIDE SEQUENCE [LARGE SCALE GENOMIC DNA]</scope>
    <source>
        <strain evidence="7 8">NRRL 64651</strain>
    </source>
</reference>
<keyword evidence="3" id="KW-0479">Metal-binding</keyword>
<feature type="compositionally biased region" description="Basic and acidic residues" evidence="6">
    <location>
        <begin position="1"/>
        <end position="10"/>
    </location>
</feature>
<dbReference type="EMBL" id="JAZAVK010000006">
    <property type="protein sequence ID" value="KAK7432269.1"/>
    <property type="molecule type" value="Genomic_DNA"/>
</dbReference>
<accession>A0ABR1IG43</accession>
<evidence type="ECO:0000256" key="1">
    <source>
        <dbReference type="ARBA" id="ARBA00001970"/>
    </source>
</evidence>